<feature type="compositionally biased region" description="Basic and acidic residues" evidence="1">
    <location>
        <begin position="691"/>
        <end position="704"/>
    </location>
</feature>
<dbReference type="AlphaFoldDB" id="A0A2P6NKM2"/>
<feature type="compositionally biased region" description="Basic and acidic residues" evidence="1">
    <location>
        <begin position="429"/>
        <end position="441"/>
    </location>
</feature>
<dbReference type="InParanoid" id="A0A2P6NKM2"/>
<feature type="region of interest" description="Disordered" evidence="1">
    <location>
        <begin position="141"/>
        <end position="237"/>
    </location>
</feature>
<feature type="compositionally biased region" description="Polar residues" evidence="1">
    <location>
        <begin position="181"/>
        <end position="203"/>
    </location>
</feature>
<dbReference type="Proteomes" id="UP000241769">
    <property type="component" value="Unassembled WGS sequence"/>
</dbReference>
<evidence type="ECO:0000256" key="1">
    <source>
        <dbReference type="SAM" id="MobiDB-lite"/>
    </source>
</evidence>
<gene>
    <name evidence="2" type="ORF">PROFUN_05855</name>
</gene>
<comment type="caution">
    <text evidence="2">The sequence shown here is derived from an EMBL/GenBank/DDBJ whole genome shotgun (WGS) entry which is preliminary data.</text>
</comment>
<feature type="region of interest" description="Disordered" evidence="1">
    <location>
        <begin position="384"/>
        <end position="705"/>
    </location>
</feature>
<feature type="compositionally biased region" description="Polar residues" evidence="1">
    <location>
        <begin position="443"/>
        <end position="461"/>
    </location>
</feature>
<protein>
    <submittedName>
        <fullName evidence="2">Thymidylate kinase</fullName>
    </submittedName>
</protein>
<feature type="compositionally biased region" description="Low complexity" evidence="1">
    <location>
        <begin position="411"/>
        <end position="421"/>
    </location>
</feature>
<reference evidence="2 3" key="1">
    <citation type="journal article" date="2018" name="Genome Biol. Evol.">
        <title>Multiple Roots of Fruiting Body Formation in Amoebozoa.</title>
        <authorList>
            <person name="Hillmann F."/>
            <person name="Forbes G."/>
            <person name="Novohradska S."/>
            <person name="Ferling I."/>
            <person name="Riege K."/>
            <person name="Groth M."/>
            <person name="Westermann M."/>
            <person name="Marz M."/>
            <person name="Spaller T."/>
            <person name="Winckler T."/>
            <person name="Schaap P."/>
            <person name="Glockner G."/>
        </authorList>
    </citation>
    <scope>NUCLEOTIDE SEQUENCE [LARGE SCALE GENOMIC DNA]</scope>
    <source>
        <strain evidence="2 3">Jena</strain>
    </source>
</reference>
<feature type="compositionally biased region" description="Polar residues" evidence="1">
    <location>
        <begin position="571"/>
        <end position="583"/>
    </location>
</feature>
<name>A0A2P6NKM2_9EUKA</name>
<accession>A0A2P6NKM2</accession>
<proteinExistence type="predicted"/>
<keyword evidence="2" id="KW-0808">Transferase</keyword>
<keyword evidence="2" id="KW-0418">Kinase</keyword>
<evidence type="ECO:0000313" key="3">
    <source>
        <dbReference type="Proteomes" id="UP000241769"/>
    </source>
</evidence>
<feature type="compositionally biased region" description="Basic and acidic residues" evidence="1">
    <location>
        <begin position="275"/>
        <end position="359"/>
    </location>
</feature>
<feature type="compositionally biased region" description="Polar residues" evidence="1">
    <location>
        <begin position="606"/>
        <end position="632"/>
    </location>
</feature>
<organism evidence="2 3">
    <name type="scientific">Planoprotostelium fungivorum</name>
    <dbReference type="NCBI Taxonomy" id="1890364"/>
    <lineage>
        <taxon>Eukaryota</taxon>
        <taxon>Amoebozoa</taxon>
        <taxon>Evosea</taxon>
        <taxon>Variosea</taxon>
        <taxon>Cavosteliida</taxon>
        <taxon>Cavosteliaceae</taxon>
        <taxon>Planoprotostelium</taxon>
    </lineage>
</organism>
<feature type="region of interest" description="Disordered" evidence="1">
    <location>
        <begin position="275"/>
        <end position="372"/>
    </location>
</feature>
<dbReference type="GO" id="GO:0016301">
    <property type="term" value="F:kinase activity"/>
    <property type="evidence" value="ECO:0007669"/>
    <property type="project" value="UniProtKB-KW"/>
</dbReference>
<evidence type="ECO:0000313" key="2">
    <source>
        <dbReference type="EMBL" id="PRP84520.1"/>
    </source>
</evidence>
<sequence length="782" mass="88520">MSQPDAGSRHGQHLAHSAVDFWDQTRIVALRFGDEQLKRVVVDCMRNGGQTVLQLRTKLQEYSVDTNKMREVVQLMGSLSQTVLSAAKQLEDAITSSGQLSRNGDLAREMQSMLDKKQAFVYTMSQLGEWLKFHRDSLNRTNGNPPIASPPQDRPVSLSYGRPPLDRSPSDPANNYDPYNRYNSPDITRGMQSPSDYGRTLSSDYRRASLAMDSSPRNPPDYSNPYASPNMEMRATSEDSIRIKYQEEQQRRLQQQRDEAFRTQQAEIQRVKALDAQRQREMEQRRMEQQRQAEEQKEAKKREEQLRLDLERKLEEERRHQIEEEERRRREEEEKKYKMIMEEERERLRKVEDRQKRLMQEPPALSYSQENLADDLLRELGVLDVPAREQRLPPQEKPQIQPEPASPRGYANANTTANANARLQASAWPDRERLSPREEKPATTISSWDRSPRNEQMSPRGQDSRIAKTISAPTAADMRVAPLEPETPPLPRKNFSVDNLEPPRAAPTRSQPLTPEVDLEDPWESLEKLAESIAKNKPAPSESNHSSYGASRPVSDAPGLTVASRLPPVNATITRDPSDTMPSSPADLRSTLDSILLEMEAEIYPGTTSKRMSSRVTSPPSNSPSSRLQPAINTPPHQPSPNAPRVRASLINPSSSIDDIIDELGGKNTLRPGGKAPSRRPSLSPATSRLSTEKKTETEDKESLMRQITTLEQKKAEAVAREDYGTASRLKSEIEQLRAIVDLQSFDTSPVMPSHNPARSARLTLNVSKSEIDDLIMELENK</sequence>
<dbReference type="EMBL" id="MDYQ01000061">
    <property type="protein sequence ID" value="PRP84520.1"/>
    <property type="molecule type" value="Genomic_DNA"/>
</dbReference>
<keyword evidence="3" id="KW-1185">Reference proteome</keyword>